<organism evidence="2 3">
    <name type="scientific">Puccinia graminis f. sp. tritici</name>
    <dbReference type="NCBI Taxonomy" id="56615"/>
    <lineage>
        <taxon>Eukaryota</taxon>
        <taxon>Fungi</taxon>
        <taxon>Dikarya</taxon>
        <taxon>Basidiomycota</taxon>
        <taxon>Pucciniomycotina</taxon>
        <taxon>Pucciniomycetes</taxon>
        <taxon>Pucciniales</taxon>
        <taxon>Pucciniaceae</taxon>
        <taxon>Puccinia</taxon>
    </lineage>
</organism>
<gene>
    <name evidence="2" type="ORF">PGTUg99_024829</name>
</gene>
<reference evidence="2 3" key="1">
    <citation type="submission" date="2019-05" db="EMBL/GenBank/DDBJ databases">
        <title>Emergence of the Ug99 lineage of the wheat stem rust pathogen through somatic hybridization.</title>
        <authorList>
            <person name="Li F."/>
            <person name="Upadhyaya N.M."/>
            <person name="Sperschneider J."/>
            <person name="Matny O."/>
            <person name="Nguyen-Phuc H."/>
            <person name="Mago R."/>
            <person name="Raley C."/>
            <person name="Miller M.E."/>
            <person name="Silverstein K.A.T."/>
            <person name="Henningsen E."/>
            <person name="Hirsch C.D."/>
            <person name="Visser B."/>
            <person name="Pretorius Z.A."/>
            <person name="Steffenson B.J."/>
            <person name="Schwessinger B."/>
            <person name="Dodds P.N."/>
            <person name="Figueroa M."/>
        </authorList>
    </citation>
    <scope>NUCLEOTIDE SEQUENCE [LARGE SCALE GENOMIC DNA]</scope>
    <source>
        <strain evidence="2 3">Ug99</strain>
    </source>
</reference>
<proteinExistence type="predicted"/>
<name>A0A5B0P3H9_PUCGR</name>
<dbReference type="EMBL" id="VDEP01000371">
    <property type="protein sequence ID" value="KAA1095703.1"/>
    <property type="molecule type" value="Genomic_DNA"/>
</dbReference>
<accession>A0A5B0P3H9</accession>
<dbReference type="AlphaFoldDB" id="A0A5B0P3H9"/>
<keyword evidence="1" id="KW-0472">Membrane</keyword>
<keyword evidence="1" id="KW-1133">Transmembrane helix</keyword>
<sequence>MPVNTCKRTIDPHRLRLWSGIALPTIHYLVDILDDLLLDYLLSTIPTIFLSTISSPIFALSYLSTCTSRTAIVSSYSRPHSLLFLASLPNRRQKKKPANPVDKGIQSKQIHSYAVFVSGVNGVPLARQDFSPISSLDPLQYLKRSSLDRSS</sequence>
<dbReference type="Proteomes" id="UP000325313">
    <property type="component" value="Unassembled WGS sequence"/>
</dbReference>
<comment type="caution">
    <text evidence="2">The sequence shown here is derived from an EMBL/GenBank/DDBJ whole genome shotgun (WGS) entry which is preliminary data.</text>
</comment>
<evidence type="ECO:0000256" key="1">
    <source>
        <dbReference type="SAM" id="Phobius"/>
    </source>
</evidence>
<feature type="transmembrane region" description="Helical" evidence="1">
    <location>
        <begin position="40"/>
        <end position="63"/>
    </location>
</feature>
<evidence type="ECO:0000313" key="2">
    <source>
        <dbReference type="EMBL" id="KAA1095703.1"/>
    </source>
</evidence>
<evidence type="ECO:0000313" key="3">
    <source>
        <dbReference type="Proteomes" id="UP000325313"/>
    </source>
</evidence>
<keyword evidence="1" id="KW-0812">Transmembrane</keyword>
<protein>
    <submittedName>
        <fullName evidence="2">Uncharacterized protein</fullName>
    </submittedName>
</protein>